<keyword evidence="3" id="KW-1185">Reference proteome</keyword>
<protein>
    <submittedName>
        <fullName evidence="2">Uncharacterized protein</fullName>
    </submittedName>
</protein>
<evidence type="ECO:0000313" key="2">
    <source>
        <dbReference type="EMBL" id="MFC0046907.1"/>
    </source>
</evidence>
<feature type="compositionally biased region" description="Polar residues" evidence="1">
    <location>
        <begin position="263"/>
        <end position="286"/>
    </location>
</feature>
<gene>
    <name evidence="2" type="ORF">ACFFJP_01225</name>
</gene>
<organism evidence="2 3">
    <name type="scientific">Rheinheimera tilapiae</name>
    <dbReference type="NCBI Taxonomy" id="875043"/>
    <lineage>
        <taxon>Bacteria</taxon>
        <taxon>Pseudomonadati</taxon>
        <taxon>Pseudomonadota</taxon>
        <taxon>Gammaproteobacteria</taxon>
        <taxon>Chromatiales</taxon>
        <taxon>Chromatiaceae</taxon>
        <taxon>Rheinheimera</taxon>
    </lineage>
</organism>
<feature type="compositionally biased region" description="Polar residues" evidence="1">
    <location>
        <begin position="54"/>
        <end position="64"/>
    </location>
</feature>
<comment type="caution">
    <text evidence="2">The sequence shown here is derived from an EMBL/GenBank/DDBJ whole genome shotgun (WGS) entry which is preliminary data.</text>
</comment>
<feature type="compositionally biased region" description="Polar residues" evidence="1">
    <location>
        <begin position="1"/>
        <end position="12"/>
    </location>
</feature>
<sequence>MVSAISGNNQAVTQTQASSTTTATAATPAKTASPESSASANKSTRSTEAERYTAVQQNLSNSKTAVGAANTANKEIDGQLKQVRDIATKLADEKITGKDREKLQADYTKARDSIIASQDKATVKSGSGNSATKTNLLTDAKNQTVSTNTRGGELEVASSKSAKALGLPEKIGSAADAKALLSADDKKAGSLANAEKTTQDTTARLKKADADVSKRLETASLAAKAAQRLETAKTGNNRTLSADEEEKRNQAIEQAKQAREQIKTQFSGLSQNSGNKNVNSLSALFS</sequence>
<evidence type="ECO:0000256" key="1">
    <source>
        <dbReference type="SAM" id="MobiDB-lite"/>
    </source>
</evidence>
<proteinExistence type="predicted"/>
<feature type="compositionally biased region" description="Polar residues" evidence="1">
    <location>
        <begin position="121"/>
        <end position="150"/>
    </location>
</feature>
<evidence type="ECO:0000313" key="3">
    <source>
        <dbReference type="Proteomes" id="UP001589813"/>
    </source>
</evidence>
<accession>A0ABV6B7R7</accession>
<dbReference type="EMBL" id="JBHLXP010000001">
    <property type="protein sequence ID" value="MFC0046907.1"/>
    <property type="molecule type" value="Genomic_DNA"/>
</dbReference>
<dbReference type="Proteomes" id="UP001589813">
    <property type="component" value="Unassembled WGS sequence"/>
</dbReference>
<feature type="region of interest" description="Disordered" evidence="1">
    <location>
        <begin position="121"/>
        <end position="151"/>
    </location>
</feature>
<feature type="region of interest" description="Disordered" evidence="1">
    <location>
        <begin position="1"/>
        <end position="66"/>
    </location>
</feature>
<feature type="region of interest" description="Disordered" evidence="1">
    <location>
        <begin position="232"/>
        <end position="286"/>
    </location>
</feature>
<feature type="compositionally biased region" description="Basic and acidic residues" evidence="1">
    <location>
        <begin position="245"/>
        <end position="262"/>
    </location>
</feature>
<dbReference type="RefSeq" id="WP_377239600.1">
    <property type="nucleotide sequence ID" value="NZ_JBHLXP010000001.1"/>
</dbReference>
<name>A0ABV6B7R7_9GAMM</name>
<reference evidence="2 3" key="1">
    <citation type="submission" date="2024-09" db="EMBL/GenBank/DDBJ databases">
        <authorList>
            <person name="Sun Q."/>
            <person name="Mori K."/>
        </authorList>
    </citation>
    <scope>NUCLEOTIDE SEQUENCE [LARGE SCALE GENOMIC DNA]</scope>
    <source>
        <strain evidence="2 3">KCTC 23315</strain>
    </source>
</reference>
<feature type="compositionally biased region" description="Low complexity" evidence="1">
    <location>
        <begin position="13"/>
        <end position="40"/>
    </location>
</feature>